<dbReference type="InterPro" id="IPR050388">
    <property type="entry name" value="ABC_Ni/Peptide_Import"/>
</dbReference>
<dbReference type="EMBL" id="CP073720">
    <property type="protein sequence ID" value="UWP86799.1"/>
    <property type="molecule type" value="Genomic_DNA"/>
</dbReference>
<reference evidence="9" key="2">
    <citation type="submission" date="2022-09" db="EMBL/GenBank/DDBJ databases">
        <title>Biosynthetic gene clusters of Dactylosporangioum fulvum.</title>
        <authorList>
            <person name="Caradec T."/>
        </authorList>
    </citation>
    <scope>NUCLEOTIDE SEQUENCE</scope>
    <source>
        <strain evidence="9">NRRL B-16292</strain>
    </source>
</reference>
<evidence type="ECO:0000256" key="1">
    <source>
        <dbReference type="ARBA" id="ARBA00004202"/>
    </source>
</evidence>
<accession>A0ABY5WBF5</accession>
<dbReference type="PROSITE" id="PS50893">
    <property type="entry name" value="ABC_TRANSPORTER_2"/>
    <property type="match status" value="1"/>
</dbReference>
<dbReference type="Gene3D" id="3.40.50.300">
    <property type="entry name" value="P-loop containing nucleotide triphosphate hydrolases"/>
    <property type="match status" value="1"/>
</dbReference>
<dbReference type="PANTHER" id="PTHR43297:SF2">
    <property type="entry name" value="DIPEPTIDE TRANSPORT ATP-BINDING PROTEIN DPPD"/>
    <property type="match status" value="1"/>
</dbReference>
<feature type="domain" description="ABC transporter" evidence="8">
    <location>
        <begin position="1"/>
        <end position="244"/>
    </location>
</feature>
<keyword evidence="7" id="KW-0472">Membrane</keyword>
<keyword evidence="10" id="KW-1185">Reference proteome</keyword>
<evidence type="ECO:0000259" key="8">
    <source>
        <dbReference type="PROSITE" id="PS50893"/>
    </source>
</evidence>
<name>A0ABY5WBF5_9ACTN</name>
<proteinExistence type="inferred from homology"/>
<comment type="subcellular location">
    <subcellularLocation>
        <location evidence="1">Cell membrane</location>
        <topology evidence="1">Peripheral membrane protein</topology>
    </subcellularLocation>
</comment>
<dbReference type="PROSITE" id="PS00211">
    <property type="entry name" value="ABC_TRANSPORTER_1"/>
    <property type="match status" value="1"/>
</dbReference>
<evidence type="ECO:0000256" key="6">
    <source>
        <dbReference type="ARBA" id="ARBA00022840"/>
    </source>
</evidence>
<dbReference type="Pfam" id="PF08352">
    <property type="entry name" value="oligo_HPY"/>
    <property type="match status" value="1"/>
</dbReference>
<keyword evidence="5" id="KW-0547">Nucleotide-binding</keyword>
<protein>
    <submittedName>
        <fullName evidence="9">ABC transporter ATP-binding protein</fullName>
    </submittedName>
</protein>
<dbReference type="GO" id="GO:0005524">
    <property type="term" value="F:ATP binding"/>
    <property type="evidence" value="ECO:0007669"/>
    <property type="project" value="UniProtKB-KW"/>
</dbReference>
<dbReference type="RefSeq" id="WP_259866336.1">
    <property type="nucleotide sequence ID" value="NZ_BAAAST010000004.1"/>
</dbReference>
<keyword evidence="4" id="KW-1003">Cell membrane</keyword>
<dbReference type="InterPro" id="IPR013563">
    <property type="entry name" value="Oligopep_ABC_C"/>
</dbReference>
<evidence type="ECO:0000313" key="10">
    <source>
        <dbReference type="Proteomes" id="UP001059617"/>
    </source>
</evidence>
<dbReference type="InterPro" id="IPR003593">
    <property type="entry name" value="AAA+_ATPase"/>
</dbReference>
<dbReference type="CDD" id="cd03257">
    <property type="entry name" value="ABC_NikE_OppD_transporters"/>
    <property type="match status" value="1"/>
</dbReference>
<evidence type="ECO:0000256" key="2">
    <source>
        <dbReference type="ARBA" id="ARBA00005417"/>
    </source>
</evidence>
<keyword evidence="6 9" id="KW-0067">ATP-binding</keyword>
<dbReference type="InterPro" id="IPR017871">
    <property type="entry name" value="ABC_transporter-like_CS"/>
</dbReference>
<evidence type="ECO:0000256" key="5">
    <source>
        <dbReference type="ARBA" id="ARBA00022741"/>
    </source>
</evidence>
<evidence type="ECO:0000256" key="4">
    <source>
        <dbReference type="ARBA" id="ARBA00022475"/>
    </source>
</evidence>
<dbReference type="SMART" id="SM00382">
    <property type="entry name" value="AAA"/>
    <property type="match status" value="1"/>
</dbReference>
<gene>
    <name evidence="9" type="ORF">Dfulv_22170</name>
</gene>
<dbReference type="Proteomes" id="UP001059617">
    <property type="component" value="Chromosome"/>
</dbReference>
<dbReference type="SUPFAM" id="SSF52540">
    <property type="entry name" value="P-loop containing nucleoside triphosphate hydrolases"/>
    <property type="match status" value="1"/>
</dbReference>
<evidence type="ECO:0000256" key="3">
    <source>
        <dbReference type="ARBA" id="ARBA00022448"/>
    </source>
</evidence>
<keyword evidence="3" id="KW-0813">Transport</keyword>
<evidence type="ECO:0000256" key="7">
    <source>
        <dbReference type="ARBA" id="ARBA00023136"/>
    </source>
</evidence>
<dbReference type="NCBIfam" id="TIGR01727">
    <property type="entry name" value="oligo_HPY"/>
    <property type="match status" value="1"/>
</dbReference>
<organism evidence="9 10">
    <name type="scientific">Dactylosporangium fulvum</name>
    <dbReference type="NCBI Taxonomy" id="53359"/>
    <lineage>
        <taxon>Bacteria</taxon>
        <taxon>Bacillati</taxon>
        <taxon>Actinomycetota</taxon>
        <taxon>Actinomycetes</taxon>
        <taxon>Micromonosporales</taxon>
        <taxon>Micromonosporaceae</taxon>
        <taxon>Dactylosporangium</taxon>
    </lineage>
</organism>
<sequence>MYYARGRSVHAVDDVSFDVPAGSTMGLVGESGCGKSATALSVMRMIPPTAGEIVSGSILLQGADVMRMSPKELRRVRGGSIGFIPQDPLSSLNPLMTVGEQVAEVLQAHRNASRSAARRTAIELLDRVGIPKATDRLKDYPHQFSGGMRQRVAIAMAIACDPVVLLADEPTTALDVTMQAQILELLKRLSAENGMAIVLITHDLGVAANMCDSIRVMYAGQIVEEAEVDDFFYRPMTPYARGLMAALPSAAPSTNGRLNVIPGTPPSLADLPAGCRFSARCAHRHTVCQETEQVLTQRDRPGHTARCVGTDRGGWI</sequence>
<dbReference type="Pfam" id="PF00005">
    <property type="entry name" value="ABC_tran"/>
    <property type="match status" value="1"/>
</dbReference>
<dbReference type="InterPro" id="IPR027417">
    <property type="entry name" value="P-loop_NTPase"/>
</dbReference>
<comment type="similarity">
    <text evidence="2">Belongs to the ABC transporter superfamily.</text>
</comment>
<reference evidence="9" key="1">
    <citation type="submission" date="2021-04" db="EMBL/GenBank/DDBJ databases">
        <authorList>
            <person name="Hartkoorn R.C."/>
            <person name="Beaudoing E."/>
            <person name="Hot D."/>
        </authorList>
    </citation>
    <scope>NUCLEOTIDE SEQUENCE</scope>
    <source>
        <strain evidence="9">NRRL B-16292</strain>
    </source>
</reference>
<dbReference type="PANTHER" id="PTHR43297">
    <property type="entry name" value="OLIGOPEPTIDE TRANSPORT ATP-BINDING PROTEIN APPD"/>
    <property type="match status" value="1"/>
</dbReference>
<evidence type="ECO:0000313" key="9">
    <source>
        <dbReference type="EMBL" id="UWP86799.1"/>
    </source>
</evidence>
<dbReference type="InterPro" id="IPR003439">
    <property type="entry name" value="ABC_transporter-like_ATP-bd"/>
</dbReference>